<accession>A0A183GET6</accession>
<protein>
    <submittedName>
        <fullName evidence="4">Zf-C2H2_3 domain-containing protein</fullName>
    </submittedName>
</protein>
<reference evidence="2 3" key="1">
    <citation type="submission" date="2018-11" db="EMBL/GenBank/DDBJ databases">
        <authorList>
            <consortium name="Pathogen Informatics"/>
        </authorList>
    </citation>
    <scope>NUCLEOTIDE SEQUENCE [LARGE SCALE GENOMIC DNA]</scope>
</reference>
<sequence length="149" mass="17186">MQKQKRVTDFFSSPVTTKKSISLSPRTPLFELNATPPLKKRPRLSIDAKDVKQRTLDAGQRNVGGQYCKQCDMMYTIESIAEVEMHDKHHNRYTDVAAVRISSSQLNLWLRRECNYPVSRGSIFRIVPDSRSSLKRKTEQLIEASKIFL</sequence>
<evidence type="ECO:0000313" key="2">
    <source>
        <dbReference type="EMBL" id="VDP22226.1"/>
    </source>
</evidence>
<dbReference type="GO" id="GO:0061733">
    <property type="term" value="F:protein-lysine-acetyltransferase activity"/>
    <property type="evidence" value="ECO:0007669"/>
    <property type="project" value="TreeGrafter"/>
</dbReference>
<dbReference type="AlphaFoldDB" id="A0A183GET6"/>
<keyword evidence="3" id="KW-1185">Reference proteome</keyword>
<dbReference type="GO" id="GO:0000785">
    <property type="term" value="C:chromatin"/>
    <property type="evidence" value="ECO:0007669"/>
    <property type="project" value="TreeGrafter"/>
</dbReference>
<evidence type="ECO:0000313" key="4">
    <source>
        <dbReference type="WBParaSite" id="HPBE_0002086801-mRNA-1"/>
    </source>
</evidence>
<organism evidence="3 4">
    <name type="scientific">Heligmosomoides polygyrus</name>
    <name type="common">Parasitic roundworm</name>
    <dbReference type="NCBI Taxonomy" id="6339"/>
    <lineage>
        <taxon>Eukaryota</taxon>
        <taxon>Metazoa</taxon>
        <taxon>Ecdysozoa</taxon>
        <taxon>Nematoda</taxon>
        <taxon>Chromadorea</taxon>
        <taxon>Rhabditida</taxon>
        <taxon>Rhabditina</taxon>
        <taxon>Rhabditomorpha</taxon>
        <taxon>Strongyloidea</taxon>
        <taxon>Heligmosomidae</taxon>
        <taxon>Heligmosomoides</taxon>
    </lineage>
</organism>
<evidence type="ECO:0000259" key="1">
    <source>
        <dbReference type="Pfam" id="PF13878"/>
    </source>
</evidence>
<proteinExistence type="predicted"/>
<dbReference type="EMBL" id="UZAH01032509">
    <property type="protein sequence ID" value="VDP22226.1"/>
    <property type="molecule type" value="Genomic_DNA"/>
</dbReference>
<feature type="domain" description="N-acetyltransferase ESCO zinc-finger" evidence="1">
    <location>
        <begin position="53"/>
        <end position="92"/>
    </location>
</feature>
<dbReference type="OrthoDB" id="428854at2759"/>
<dbReference type="GO" id="GO:0005634">
    <property type="term" value="C:nucleus"/>
    <property type="evidence" value="ECO:0007669"/>
    <property type="project" value="TreeGrafter"/>
</dbReference>
<name>A0A183GET6_HELPZ</name>
<dbReference type="WBParaSite" id="HPBE_0002086801-mRNA-1">
    <property type="protein sequence ID" value="HPBE_0002086801-mRNA-1"/>
    <property type="gene ID" value="HPBE_0002086801"/>
</dbReference>
<gene>
    <name evidence="2" type="ORF">HPBE_LOCUS20865</name>
</gene>
<accession>A0A3P8FTV4</accession>
<dbReference type="InterPro" id="IPR028005">
    <property type="entry name" value="AcTrfase_ESCO_Znf_dom"/>
</dbReference>
<dbReference type="GO" id="GO:0007064">
    <property type="term" value="P:mitotic sister chromatid cohesion"/>
    <property type="evidence" value="ECO:0007669"/>
    <property type="project" value="TreeGrafter"/>
</dbReference>
<dbReference type="Pfam" id="PF13878">
    <property type="entry name" value="zf-C2H2_3"/>
    <property type="match status" value="1"/>
</dbReference>
<dbReference type="PANTHER" id="PTHR45884">
    <property type="entry name" value="N-ACETYLTRANSFERASE ECO"/>
    <property type="match status" value="1"/>
</dbReference>
<dbReference type="Proteomes" id="UP000050761">
    <property type="component" value="Unassembled WGS sequence"/>
</dbReference>
<evidence type="ECO:0000313" key="3">
    <source>
        <dbReference type="Proteomes" id="UP000050761"/>
    </source>
</evidence>
<dbReference type="PANTHER" id="PTHR45884:SF2">
    <property type="entry name" value="N-ACETYLTRANSFERASE ECO"/>
    <property type="match status" value="1"/>
</dbReference>
<reference evidence="4" key="2">
    <citation type="submission" date="2019-09" db="UniProtKB">
        <authorList>
            <consortium name="WormBaseParasite"/>
        </authorList>
    </citation>
    <scope>IDENTIFICATION</scope>
</reference>